<evidence type="ECO:0000313" key="2">
    <source>
        <dbReference type="Proteomes" id="UP001060245"/>
    </source>
</evidence>
<reference evidence="1" key="1">
    <citation type="submission" date="2022-07" db="EMBL/GenBank/DDBJ databases">
        <title>Complete genome of DND4.</title>
        <authorList>
            <person name="Cao G."/>
        </authorList>
    </citation>
    <scope>NUCLEOTIDE SEQUENCE</scope>
    <source>
        <strain evidence="1">DND4</strain>
    </source>
</reference>
<name>A0ACD4B8I9_MICMQ</name>
<dbReference type="Proteomes" id="UP001060245">
    <property type="component" value="Chromosome"/>
</dbReference>
<sequence length="442" mass="48322">MNELALPSNVEAERYVLGACMLSPRAVDDVSEVLKVTDLHDTRHVTAYGAIRRLHDQDKPTDVVSVVDELIRAGELVGNLDAAYLHALTDGVPSSANAGYWADMVREAAIRRHVIEGARRAAQVATDATVSASDVTELARDAFDQIEDAASRGVESIGDWFMDFAESLTEKPSYTPTPWHDLNQLIFGVRDGGMYVIAARPGDGKSIMAVQIALALAKERPVLFVSLEMNREEIGARAIASLGQIFIGSLNKHQLTDSDWKAFAAHRSALEALPLVIVDSSEVSTIPQLKAKARAVRRKYKRNPVVIVDYLQLLSSPVKAESRQVEVAGFSRALKLAAQQWKVPVLALSQLNRGNTQRKGKGAEPQLSDLRESGAIEQDADAVLLLHRKPVAGSADELKVIVAKNRQGQQGEVSLVWQGQFSRVLSKYDAREDLMPEKGTYS</sequence>
<protein>
    <submittedName>
        <fullName evidence="1">Replicative DNA helicase</fullName>
    </submittedName>
</protein>
<dbReference type="EMBL" id="CP101471">
    <property type="protein sequence ID" value="UTT53782.1"/>
    <property type="molecule type" value="Genomic_DNA"/>
</dbReference>
<keyword evidence="2" id="KW-1185">Reference proteome</keyword>
<keyword evidence="1" id="KW-0547">Nucleotide-binding</keyword>
<gene>
    <name evidence="1" type="ORF">NMQ05_04165</name>
</gene>
<accession>A0ACD4B8I9</accession>
<organism evidence="1 2">
    <name type="scientific">Microbacterium maritypicum</name>
    <name type="common">Microbacterium liquefaciens</name>
    <dbReference type="NCBI Taxonomy" id="33918"/>
    <lineage>
        <taxon>Bacteria</taxon>
        <taxon>Bacillati</taxon>
        <taxon>Actinomycetota</taxon>
        <taxon>Actinomycetes</taxon>
        <taxon>Micrococcales</taxon>
        <taxon>Microbacteriaceae</taxon>
        <taxon>Microbacterium</taxon>
    </lineage>
</organism>
<proteinExistence type="predicted"/>
<keyword evidence="1" id="KW-0347">Helicase</keyword>
<keyword evidence="1" id="KW-0067">ATP-binding</keyword>
<evidence type="ECO:0000313" key="1">
    <source>
        <dbReference type="EMBL" id="UTT53782.1"/>
    </source>
</evidence>
<keyword evidence="1" id="KW-0378">Hydrolase</keyword>